<protein>
    <recommendedName>
        <fullName evidence="3">Tudor domain-containing protein</fullName>
    </recommendedName>
</protein>
<dbReference type="InterPro" id="IPR035437">
    <property type="entry name" value="SNase_OB-fold_sf"/>
</dbReference>
<dbReference type="SUPFAM" id="SSF63748">
    <property type="entry name" value="Tudor/PWWP/MBT"/>
    <property type="match status" value="1"/>
</dbReference>
<dbReference type="InterPro" id="IPR050621">
    <property type="entry name" value="Tudor_domain_containing"/>
</dbReference>
<name>A0AAV7K1B4_9METZ</name>
<dbReference type="PANTHER" id="PTHR22948:SF29">
    <property type="entry name" value="FI02030P-RELATED"/>
    <property type="match status" value="1"/>
</dbReference>
<evidence type="ECO:0000256" key="1">
    <source>
        <dbReference type="SAM" id="Coils"/>
    </source>
</evidence>
<feature type="compositionally biased region" description="Polar residues" evidence="2">
    <location>
        <begin position="421"/>
        <end position="430"/>
    </location>
</feature>
<dbReference type="InterPro" id="IPR002999">
    <property type="entry name" value="Tudor"/>
</dbReference>
<dbReference type="Gene3D" id="2.30.30.140">
    <property type="match status" value="1"/>
</dbReference>
<proteinExistence type="predicted"/>
<evidence type="ECO:0000259" key="3">
    <source>
        <dbReference type="PROSITE" id="PS50304"/>
    </source>
</evidence>
<feature type="region of interest" description="Disordered" evidence="2">
    <location>
        <begin position="416"/>
        <end position="464"/>
    </location>
</feature>
<evidence type="ECO:0000313" key="4">
    <source>
        <dbReference type="EMBL" id="KAI6654379.1"/>
    </source>
</evidence>
<evidence type="ECO:0000313" key="5">
    <source>
        <dbReference type="Proteomes" id="UP001165289"/>
    </source>
</evidence>
<dbReference type="Gene3D" id="2.40.50.90">
    <property type="match status" value="1"/>
</dbReference>
<dbReference type="AlphaFoldDB" id="A0AAV7K1B4"/>
<dbReference type="FunFam" id="2.30.30.140:FF:000018">
    <property type="entry name" value="Serine/threonine-protein kinase 31"/>
    <property type="match status" value="1"/>
</dbReference>
<dbReference type="Pfam" id="PF00567">
    <property type="entry name" value="TUDOR"/>
    <property type="match status" value="1"/>
</dbReference>
<feature type="domain" description="Tudor" evidence="3">
    <location>
        <begin position="223"/>
        <end position="282"/>
    </location>
</feature>
<gene>
    <name evidence="4" type="ORF">LOD99_776</name>
</gene>
<feature type="compositionally biased region" description="Basic and acidic residues" evidence="2">
    <location>
        <begin position="435"/>
        <end position="464"/>
    </location>
</feature>
<dbReference type="SMART" id="SM00333">
    <property type="entry name" value="TUDOR"/>
    <property type="match status" value="1"/>
</dbReference>
<sequence length="570" mass="66917">MNSVNIVGDDFLSRIEAVRAELSKNVARAHQVLDDRERELISELHLIEANYRGEGYIKQIEQLKITKEQTISTLTDNENKDFLEQSVATLDARIREIEAKIVANKDSMKRVELEWDEFLERVLRQTGSIQLITGPGDIAYDLAIEELMLSDRAWCELKIMDNSFWKIDLDSTIFVKLATSLNENGRFWALLQDSQDILNDTFDHLFEQLQSYAESYSWQTNKCFKVGTLCVAQFYLDKRWYRALIEELEDGQNARVRFLDYGNSQVTLFEHLLHLPPQFCQMPFQAILCSMNFTTDVILTQTRREKFSELLEDDDVKYFSCVVKRIEGPVHYVNIYKVNPDNTDLNLYINEEVLLSDLHVPKIELRNKSWTNSIKSPSFLENTSYYHSSSTDSEWTPPLIKSPNEEFSETHEFNEFRAKENSQNPTQQTGAEYLPKQDWKTSSPKKEWNNREQRRPNRKSNDTFKGEYSRSWQFQPCTPSLYIKCEYFLNKSRSDINKTMTDILKDYIDHVTDVFPDTRSGGPIVFLDVDSHKMAIEILRFLNNKVMHIEHYDLCVELAKRYKKYLNVKK</sequence>
<organism evidence="4 5">
    <name type="scientific">Oopsacas minuta</name>
    <dbReference type="NCBI Taxonomy" id="111878"/>
    <lineage>
        <taxon>Eukaryota</taxon>
        <taxon>Metazoa</taxon>
        <taxon>Porifera</taxon>
        <taxon>Hexactinellida</taxon>
        <taxon>Hexasterophora</taxon>
        <taxon>Lyssacinosida</taxon>
        <taxon>Leucopsacidae</taxon>
        <taxon>Oopsacas</taxon>
    </lineage>
</organism>
<dbReference type="PANTHER" id="PTHR22948">
    <property type="entry name" value="TUDOR DOMAIN CONTAINING PROTEIN"/>
    <property type="match status" value="1"/>
</dbReference>
<keyword evidence="5" id="KW-1185">Reference proteome</keyword>
<comment type="caution">
    <text evidence="4">The sequence shown here is derived from an EMBL/GenBank/DDBJ whole genome shotgun (WGS) entry which is preliminary data.</text>
</comment>
<dbReference type="EMBL" id="JAKMXF010000222">
    <property type="protein sequence ID" value="KAI6654379.1"/>
    <property type="molecule type" value="Genomic_DNA"/>
</dbReference>
<evidence type="ECO:0000256" key="2">
    <source>
        <dbReference type="SAM" id="MobiDB-lite"/>
    </source>
</evidence>
<keyword evidence="1" id="KW-0175">Coiled coil</keyword>
<dbReference type="PROSITE" id="PS50304">
    <property type="entry name" value="TUDOR"/>
    <property type="match status" value="1"/>
</dbReference>
<reference evidence="4 5" key="1">
    <citation type="journal article" date="2023" name="BMC Biol.">
        <title>The compact genome of the sponge Oopsacas minuta (Hexactinellida) is lacking key metazoan core genes.</title>
        <authorList>
            <person name="Santini S."/>
            <person name="Schenkelaars Q."/>
            <person name="Jourda C."/>
            <person name="Duchesne M."/>
            <person name="Belahbib H."/>
            <person name="Rocher C."/>
            <person name="Selva M."/>
            <person name="Riesgo A."/>
            <person name="Vervoort M."/>
            <person name="Leys S.P."/>
            <person name="Kodjabachian L."/>
            <person name="Le Bivic A."/>
            <person name="Borchiellini C."/>
            <person name="Claverie J.M."/>
            <person name="Renard E."/>
        </authorList>
    </citation>
    <scope>NUCLEOTIDE SEQUENCE [LARGE SCALE GENOMIC DNA]</scope>
    <source>
        <strain evidence="4">SPO-2</strain>
    </source>
</reference>
<feature type="coiled-coil region" evidence="1">
    <location>
        <begin position="80"/>
        <end position="114"/>
    </location>
</feature>
<dbReference type="Proteomes" id="UP001165289">
    <property type="component" value="Unassembled WGS sequence"/>
</dbReference>
<accession>A0AAV7K1B4</accession>